<evidence type="ECO:0000256" key="5">
    <source>
        <dbReference type="ARBA" id="ARBA00034865"/>
    </source>
</evidence>
<dbReference type="GO" id="GO:0005869">
    <property type="term" value="C:dynactin complex"/>
    <property type="evidence" value="ECO:0007669"/>
    <property type="project" value="TreeGrafter"/>
</dbReference>
<keyword evidence="3" id="KW-0206">Cytoskeleton</keyword>
<comment type="caution">
    <text evidence="6">The sequence shown here is derived from an EMBL/GenBank/DDBJ whole genome shotgun (WGS) entry which is preliminary data.</text>
</comment>
<comment type="similarity">
    <text evidence="4">Belongs to the dynactin subunits 5/6 family. Dynactin subunit 5 subfamily.</text>
</comment>
<evidence type="ECO:0000313" key="6">
    <source>
        <dbReference type="EMBL" id="KAF0978255.1"/>
    </source>
</evidence>
<dbReference type="PANTHER" id="PTHR46126">
    <property type="entry name" value="DYNACTIN SUBUNIT 5"/>
    <property type="match status" value="1"/>
</dbReference>
<evidence type="ECO:0000256" key="2">
    <source>
        <dbReference type="ARBA" id="ARBA00022490"/>
    </source>
</evidence>
<proteinExistence type="inferred from homology"/>
<comment type="subcellular location">
    <subcellularLocation>
        <location evidence="1">Cytoplasm</location>
        <location evidence="1">Cytoskeleton</location>
    </subcellularLocation>
</comment>
<dbReference type="VEuPathDB" id="AmoebaDB:NF0087410"/>
<name>A0A6A5BY17_NAEFO</name>
<dbReference type="EMBL" id="VFQX01000030">
    <property type="protein sequence ID" value="KAF0978255.1"/>
    <property type="molecule type" value="Genomic_DNA"/>
</dbReference>
<evidence type="ECO:0000256" key="4">
    <source>
        <dbReference type="ARBA" id="ARBA00034706"/>
    </source>
</evidence>
<protein>
    <recommendedName>
        <fullName evidence="5">Dynactin subunit 5</fullName>
    </recommendedName>
</protein>
<organism evidence="6 7">
    <name type="scientific">Naegleria fowleri</name>
    <name type="common">Brain eating amoeba</name>
    <dbReference type="NCBI Taxonomy" id="5763"/>
    <lineage>
        <taxon>Eukaryota</taxon>
        <taxon>Discoba</taxon>
        <taxon>Heterolobosea</taxon>
        <taxon>Tetramitia</taxon>
        <taxon>Eutetramitia</taxon>
        <taxon>Vahlkampfiidae</taxon>
        <taxon>Naegleria</taxon>
    </lineage>
</organism>
<sequence length="185" mass="20349">MDPLPIFEDFINTKGGSKVNHDVKILGMANIHMLGKSLIHRGVTMRGDLETIRIGKLAIIGENSIIEPPSIANYGLEVTQKIGTHLPVVIGDHVFIGKDSKIRAAEIGSFVYIGNNCVIGERCILRDCCRVEDNSVVASDTVIPSFTSFAGNPARMTLQELPECTELLMRDLTTNIWIQYSPKII</sequence>
<evidence type="ECO:0000256" key="1">
    <source>
        <dbReference type="ARBA" id="ARBA00004245"/>
    </source>
</evidence>
<dbReference type="Proteomes" id="UP000444721">
    <property type="component" value="Unassembled WGS sequence"/>
</dbReference>
<dbReference type="OrthoDB" id="417208at2759"/>
<dbReference type="VEuPathDB" id="AmoebaDB:FDP41_002770"/>
<keyword evidence="2" id="KW-0963">Cytoplasm</keyword>
<dbReference type="Gene3D" id="2.160.10.10">
    <property type="entry name" value="Hexapeptide repeat proteins"/>
    <property type="match status" value="1"/>
</dbReference>
<dbReference type="AlphaFoldDB" id="A0A6A5BY17"/>
<dbReference type="InterPro" id="IPR011004">
    <property type="entry name" value="Trimer_LpxA-like_sf"/>
</dbReference>
<evidence type="ECO:0000256" key="3">
    <source>
        <dbReference type="ARBA" id="ARBA00023212"/>
    </source>
</evidence>
<dbReference type="OMA" id="WCKQEYL"/>
<dbReference type="PANTHER" id="PTHR46126:SF1">
    <property type="entry name" value="DYNACTIN SUBUNIT 5"/>
    <property type="match status" value="1"/>
</dbReference>
<keyword evidence="7" id="KW-1185">Reference proteome</keyword>
<accession>A0A6A5BY17</accession>
<dbReference type="SUPFAM" id="SSF51161">
    <property type="entry name" value="Trimeric LpxA-like enzymes"/>
    <property type="match status" value="1"/>
</dbReference>
<gene>
    <name evidence="6" type="ORF">FDP41_002770</name>
</gene>
<evidence type="ECO:0000313" key="7">
    <source>
        <dbReference type="Proteomes" id="UP000444721"/>
    </source>
</evidence>
<dbReference type="InterPro" id="IPR047125">
    <property type="entry name" value="DCTN5"/>
</dbReference>
<dbReference type="Pfam" id="PF21711">
    <property type="entry name" value="DCTN5"/>
    <property type="match status" value="1"/>
</dbReference>
<reference evidence="6 7" key="1">
    <citation type="journal article" date="2019" name="Sci. Rep.">
        <title>Nanopore sequencing improves the draft genome of the human pathogenic amoeba Naegleria fowleri.</title>
        <authorList>
            <person name="Liechti N."/>
            <person name="Schurch N."/>
            <person name="Bruggmann R."/>
            <person name="Wittwer M."/>
        </authorList>
    </citation>
    <scope>NUCLEOTIDE SEQUENCE [LARGE SCALE GENOMIC DNA]</scope>
    <source>
        <strain evidence="6 7">ATCC 30894</strain>
    </source>
</reference>
<dbReference type="RefSeq" id="XP_044562968.1">
    <property type="nucleotide sequence ID" value="XM_044706001.1"/>
</dbReference>
<dbReference type="GeneID" id="68109988"/>
<dbReference type="CDD" id="cd03359">
    <property type="entry name" value="LbH_Dynactin_5"/>
    <property type="match status" value="1"/>
</dbReference>